<dbReference type="Gene3D" id="3.40.50.970">
    <property type="match status" value="1"/>
</dbReference>
<dbReference type="FunFam" id="3.40.50.970:FF:000015">
    <property type="entry name" value="2-oxoisovalerate dehydrogenase subunit alpha"/>
    <property type="match status" value="1"/>
</dbReference>
<evidence type="ECO:0000256" key="12">
    <source>
        <dbReference type="RuleBase" id="RU365014"/>
    </source>
</evidence>
<evidence type="ECO:0000256" key="9">
    <source>
        <dbReference type="ARBA" id="ARBA00037052"/>
    </source>
</evidence>
<gene>
    <name evidence="14" type="ORF">GSOID_T00015218001</name>
</gene>
<protein>
    <recommendedName>
        <fullName evidence="12">2-oxoisovalerate dehydrogenase subunit alpha</fullName>
        <ecNumber evidence="12">1.2.4.4</ecNumber>
    </recommendedName>
    <alternativeName>
        <fullName evidence="12">Branched-chain alpha-keto acid dehydrogenase E1 component alpha chain</fullName>
    </alternativeName>
</protein>
<evidence type="ECO:0000256" key="5">
    <source>
        <dbReference type="ARBA" id="ARBA00022946"/>
    </source>
</evidence>
<dbReference type="AlphaFoldDB" id="E4X0I4"/>
<evidence type="ECO:0000256" key="1">
    <source>
        <dbReference type="ARBA" id="ARBA00001964"/>
    </source>
</evidence>
<evidence type="ECO:0000256" key="11">
    <source>
        <dbReference type="ARBA" id="ARBA00051764"/>
    </source>
</evidence>
<feature type="domain" description="Dehydrogenase E1 component" evidence="13">
    <location>
        <begin position="76"/>
        <end position="360"/>
    </location>
</feature>
<dbReference type="FunCoup" id="E4X0I4">
    <property type="interactions" value="202"/>
</dbReference>
<comment type="cofactor">
    <cofactor evidence="1 12">
        <name>thiamine diphosphate</name>
        <dbReference type="ChEBI" id="CHEBI:58937"/>
    </cofactor>
</comment>
<dbReference type="GO" id="GO:0005759">
    <property type="term" value="C:mitochondrial matrix"/>
    <property type="evidence" value="ECO:0007669"/>
    <property type="project" value="UniProtKB-SubCell"/>
</dbReference>
<dbReference type="OrthoDB" id="3845at2759"/>
<dbReference type="PANTHER" id="PTHR43380:SF1">
    <property type="entry name" value="2-OXOISOVALERATE DEHYDROGENASE SUBUNIT ALPHA, MITOCHONDRIAL"/>
    <property type="match status" value="1"/>
</dbReference>
<accession>E4X0I4</accession>
<sequence>MLTRTLRKAVRPLVTSVPRSDKFHPSTQSEFINELHMIDPMEIERLPVYRVMDRSGKILRENQDPKFTKEQCVKMYKAMIKTNEFDRVMYDAQRQGRVSFYMTNYGEEAAQIGSIAALNPDDLVYAQYREAGVIFYRGFTYQQACDQCYGNVDDKGAGRQMPVHYGSRELDYVTISSPLTTQLPQAAGSAFALRRAGEKRVVMCYFGEGSASEGDAHAAFNFAATLNCPVIFFCRNNGFAISTPVEDQYNGDGIASRAPGYGMMTIRVDGNDLMAVFNATVKAREIALSENRPILIEAITYRQGHHSTSDDSSRYRSVDEVNMWQKTDHPISRFRQYMMTQGWWSMEEDAALQKSLKKDVLIFPLVTAEKKKKPSIESMFDDVYDVLTPELERQKAELMDHLKQYGKHYNMDQFVK</sequence>
<keyword evidence="7 12" id="KW-0560">Oxidoreductase</keyword>
<dbReference type="InterPro" id="IPR050771">
    <property type="entry name" value="Alpha-ketoacid_DH_E1_comp"/>
</dbReference>
<comment type="function">
    <text evidence="12">The branched-chain alpha-keto dehydrogenase complex catalyzes the overall conversion of alpha-keto acids to acyl-CoA and CO(2). It contains multiple copies of three enzymatic components: branched-chain alpha-keto acid decarboxylase (E1), lipoamide acyltransferase (E2) and lipoamide dehydrogenase (E3).</text>
</comment>
<evidence type="ECO:0000256" key="7">
    <source>
        <dbReference type="ARBA" id="ARBA00023002"/>
    </source>
</evidence>
<evidence type="ECO:0000256" key="10">
    <source>
        <dbReference type="ARBA" id="ARBA00047149"/>
    </source>
</evidence>
<comment type="function">
    <text evidence="9">Together with BCKDHB forms the heterotetrameric E1 subunit of the mitochondrial branched-chain alpha-ketoacid dehydrogenase (BCKD) complex. The BCKD complex catalyzes the multi-step oxidative decarboxylation of alpha-ketoacids derived from the branched-chain amino-acids valine, leucine and isoleucine producing CO2 and acyl-CoA which is subsequently utilized to produce energy. The E1 subunit catalyzes the first step with the decarboxylation of the alpha-ketoacid forming an enzyme-product intermediate. A reductive acylation mediated by the lipoylamide cofactor of E2 extracts the acyl group from the E1 active site for the next step of the reaction.</text>
</comment>
<reference evidence="14" key="1">
    <citation type="journal article" date="2010" name="Science">
        <title>Plasticity of animal genome architecture unmasked by rapid evolution of a pelagic tunicate.</title>
        <authorList>
            <person name="Denoeud F."/>
            <person name="Henriet S."/>
            <person name="Mungpakdee S."/>
            <person name="Aury J.M."/>
            <person name="Da Silva C."/>
            <person name="Brinkmann H."/>
            <person name="Mikhaleva J."/>
            <person name="Olsen L.C."/>
            <person name="Jubin C."/>
            <person name="Canestro C."/>
            <person name="Bouquet J.M."/>
            <person name="Danks G."/>
            <person name="Poulain J."/>
            <person name="Campsteijn C."/>
            <person name="Adamski M."/>
            <person name="Cross I."/>
            <person name="Yadetie F."/>
            <person name="Muffato M."/>
            <person name="Louis A."/>
            <person name="Butcher S."/>
            <person name="Tsagkogeorga G."/>
            <person name="Konrad A."/>
            <person name="Singh S."/>
            <person name="Jensen M.F."/>
            <person name="Cong E.H."/>
            <person name="Eikeseth-Otteraa H."/>
            <person name="Noel B."/>
            <person name="Anthouard V."/>
            <person name="Porcel B.M."/>
            <person name="Kachouri-Lafond R."/>
            <person name="Nishino A."/>
            <person name="Ugolini M."/>
            <person name="Chourrout P."/>
            <person name="Nishida H."/>
            <person name="Aasland R."/>
            <person name="Huzurbazar S."/>
            <person name="Westhof E."/>
            <person name="Delsuc F."/>
            <person name="Lehrach H."/>
            <person name="Reinhardt R."/>
            <person name="Weissenbach J."/>
            <person name="Roy S.W."/>
            <person name="Artiguenave F."/>
            <person name="Postlethwait J.H."/>
            <person name="Manak J.R."/>
            <person name="Thompson E.M."/>
            <person name="Jaillon O."/>
            <person name="Du Pasquier L."/>
            <person name="Boudinot P."/>
            <person name="Liberles D.A."/>
            <person name="Volff J.N."/>
            <person name="Philippe H."/>
            <person name="Lenhard B."/>
            <person name="Roest Crollius H."/>
            <person name="Wincker P."/>
            <person name="Chourrout D."/>
        </authorList>
    </citation>
    <scope>NUCLEOTIDE SEQUENCE [LARGE SCALE GENOMIC DNA]</scope>
</reference>
<dbReference type="SUPFAM" id="SSF52518">
    <property type="entry name" value="Thiamin diphosphate-binding fold (THDP-binding)"/>
    <property type="match status" value="1"/>
</dbReference>
<dbReference type="InterPro" id="IPR001017">
    <property type="entry name" value="DH_E1"/>
</dbReference>
<comment type="subcellular location">
    <subcellularLocation>
        <location evidence="2">Mitochondrion matrix</location>
    </subcellularLocation>
</comment>
<evidence type="ECO:0000313" key="14">
    <source>
        <dbReference type="EMBL" id="CBY23283.1"/>
    </source>
</evidence>
<dbReference type="GO" id="GO:0003863">
    <property type="term" value="F:branched-chain 2-oxo acid dehydrogenase activity"/>
    <property type="evidence" value="ECO:0007669"/>
    <property type="project" value="UniProtKB-EC"/>
</dbReference>
<comment type="subunit">
    <text evidence="10">Heterotetramer of 2 alpha/BCKDHA and 2 beta chains/BCKDHB that forms the branched-chain alpha-keto acid decarboxylase (E1) component of the BCKD complex. The branched-chain alpha-ketoacid dehydrogenase is a large complex composed of three major building blocks E1, E2 and E3. It is organized around E2, a 24-meric cubic core composed of DBT, to which are associated 6 to 12 copies of E1, and approximately 6 copies of the dehydrogenase E3, a DLD dimer. Interacts with PPM1K.</text>
</comment>
<evidence type="ECO:0000256" key="3">
    <source>
        <dbReference type="ARBA" id="ARBA00008646"/>
    </source>
</evidence>
<keyword evidence="6" id="KW-0630">Potassium</keyword>
<keyword evidence="4" id="KW-0479">Metal-binding</keyword>
<keyword evidence="15" id="KW-1185">Reference proteome</keyword>
<dbReference type="InParanoid" id="E4X0I4"/>
<keyword evidence="5" id="KW-0809">Transit peptide</keyword>
<comment type="catalytic activity">
    <reaction evidence="11">
        <text>N(6)-[(R)-lipoyl]-L-lysyl-[protein] + 3-methyl-2-oxobutanoate + H(+) = N(6)-[(R)-S(8)-2-methylpropanoyldihydrolipoyl]-L-lysyl-[protein] + CO2</text>
        <dbReference type="Rhea" id="RHEA:13457"/>
        <dbReference type="Rhea" id="RHEA-COMP:10474"/>
        <dbReference type="Rhea" id="RHEA-COMP:10497"/>
        <dbReference type="ChEBI" id="CHEBI:11851"/>
        <dbReference type="ChEBI" id="CHEBI:15378"/>
        <dbReference type="ChEBI" id="CHEBI:16526"/>
        <dbReference type="ChEBI" id="CHEBI:83099"/>
        <dbReference type="ChEBI" id="CHEBI:83142"/>
        <dbReference type="EC" id="1.2.4.4"/>
    </reaction>
    <physiologicalReaction direction="left-to-right" evidence="11">
        <dbReference type="Rhea" id="RHEA:13458"/>
    </physiologicalReaction>
</comment>
<dbReference type="GO" id="GO:0046872">
    <property type="term" value="F:metal ion binding"/>
    <property type="evidence" value="ECO:0007669"/>
    <property type="project" value="UniProtKB-KW"/>
</dbReference>
<dbReference type="PANTHER" id="PTHR43380">
    <property type="entry name" value="2-OXOISOVALERATE DEHYDROGENASE SUBUNIT ALPHA, MITOCHONDRIAL"/>
    <property type="match status" value="1"/>
</dbReference>
<evidence type="ECO:0000313" key="15">
    <source>
        <dbReference type="Proteomes" id="UP000001307"/>
    </source>
</evidence>
<evidence type="ECO:0000256" key="4">
    <source>
        <dbReference type="ARBA" id="ARBA00022723"/>
    </source>
</evidence>
<dbReference type="GO" id="GO:0009083">
    <property type="term" value="P:branched-chain amino acid catabolic process"/>
    <property type="evidence" value="ECO:0007669"/>
    <property type="project" value="TreeGrafter"/>
</dbReference>
<dbReference type="InterPro" id="IPR029061">
    <property type="entry name" value="THDP-binding"/>
</dbReference>
<dbReference type="CDD" id="cd02000">
    <property type="entry name" value="TPP_E1_PDC_ADC_BCADC"/>
    <property type="match status" value="1"/>
</dbReference>
<keyword evidence="8" id="KW-0496">Mitochondrion</keyword>
<name>E4X0I4_OIKDI</name>
<evidence type="ECO:0000256" key="2">
    <source>
        <dbReference type="ARBA" id="ARBA00004305"/>
    </source>
</evidence>
<proteinExistence type="inferred from homology"/>
<evidence type="ECO:0000256" key="6">
    <source>
        <dbReference type="ARBA" id="ARBA00022958"/>
    </source>
</evidence>
<dbReference type="Proteomes" id="UP000001307">
    <property type="component" value="Unassembled WGS sequence"/>
</dbReference>
<keyword evidence="12" id="KW-0786">Thiamine pyrophosphate</keyword>
<dbReference type="Pfam" id="PF00676">
    <property type="entry name" value="E1_dh"/>
    <property type="match status" value="1"/>
</dbReference>
<dbReference type="EMBL" id="FN653020">
    <property type="protein sequence ID" value="CBY23283.1"/>
    <property type="molecule type" value="Genomic_DNA"/>
</dbReference>
<organism evidence="14">
    <name type="scientific">Oikopleura dioica</name>
    <name type="common">Tunicate</name>
    <dbReference type="NCBI Taxonomy" id="34765"/>
    <lineage>
        <taxon>Eukaryota</taxon>
        <taxon>Metazoa</taxon>
        <taxon>Chordata</taxon>
        <taxon>Tunicata</taxon>
        <taxon>Appendicularia</taxon>
        <taxon>Copelata</taxon>
        <taxon>Oikopleuridae</taxon>
        <taxon>Oikopleura</taxon>
    </lineage>
</organism>
<evidence type="ECO:0000259" key="13">
    <source>
        <dbReference type="Pfam" id="PF00676"/>
    </source>
</evidence>
<comment type="similarity">
    <text evidence="3 12">Belongs to the BCKDHA family.</text>
</comment>
<evidence type="ECO:0000256" key="8">
    <source>
        <dbReference type="ARBA" id="ARBA00023128"/>
    </source>
</evidence>
<dbReference type="EC" id="1.2.4.4" evidence="12"/>